<dbReference type="Proteomes" id="UP000836841">
    <property type="component" value="Chromosome 1"/>
</dbReference>
<dbReference type="FunFam" id="3.20.20.70:FF:000243">
    <property type="entry name" value="Probable transmembrane GTPase FZO-like, chloroplastic"/>
    <property type="match status" value="1"/>
</dbReference>
<dbReference type="GO" id="GO:0005525">
    <property type="term" value="F:GTP binding"/>
    <property type="evidence" value="ECO:0007669"/>
    <property type="project" value="InterPro"/>
</dbReference>
<dbReference type="InterPro" id="IPR000182">
    <property type="entry name" value="GNAT_dom"/>
</dbReference>
<dbReference type="AlphaFoldDB" id="A0AAU9RFE0"/>
<dbReference type="EMBL" id="OU466857">
    <property type="protein sequence ID" value="CAH2039050.1"/>
    <property type="molecule type" value="Genomic_DNA"/>
</dbReference>
<dbReference type="FunFam" id="3.40.50.300:FF:001052">
    <property type="entry name" value="Probable transmembrane GTPase FZO-like, chloroplastic"/>
    <property type="match status" value="1"/>
</dbReference>
<dbReference type="CDD" id="cd09912">
    <property type="entry name" value="DLP_2"/>
    <property type="match status" value="1"/>
</dbReference>
<feature type="domain" description="N-acetyltransferase" evidence="5">
    <location>
        <begin position="2"/>
        <end position="151"/>
    </location>
</feature>
<accession>A0AAU9RFE0</accession>
<dbReference type="Pfam" id="PF00583">
    <property type="entry name" value="Acetyltransf_1"/>
    <property type="match status" value="1"/>
</dbReference>
<dbReference type="Pfam" id="PF01926">
    <property type="entry name" value="MMR_HSR1"/>
    <property type="match status" value="1"/>
</dbReference>
<dbReference type="Pfam" id="PF02581">
    <property type="entry name" value="TMP-TENI"/>
    <property type="match status" value="1"/>
</dbReference>
<dbReference type="PANTHER" id="PTHR43681:SF1">
    <property type="entry name" value="SARCALUMENIN"/>
    <property type="match status" value="1"/>
</dbReference>
<evidence type="ECO:0000313" key="6">
    <source>
        <dbReference type="EMBL" id="CAH2039050.1"/>
    </source>
</evidence>
<evidence type="ECO:0000256" key="2">
    <source>
        <dbReference type="ARBA" id="ARBA00023315"/>
    </source>
</evidence>
<name>A0AAU9RFE0_THLAR</name>
<keyword evidence="7" id="KW-1185">Reference proteome</keyword>
<keyword evidence="2" id="KW-0012">Acyltransferase</keyword>
<evidence type="ECO:0000256" key="1">
    <source>
        <dbReference type="ARBA" id="ARBA00022679"/>
    </source>
</evidence>
<sequence>MTTIRRFSCNDLLRFTSVNLDHLTETFNMSFYMTYLARWPDYFHVAEAPGNRVMGYIMGKVEGQGESWHGHVTAVTVSPEYRRQQLAKKLMNLLEEISDKIDKAYFVDLFVRASNTPAIKMYEKLGYIIYRRVLRYYSGEEDGLDMRKALSRDVEKKSVIPLKRPITPDELERIASLSIRNVSHESADQTSPSRPRTLYPGGYKRPELSVPGLLLRLDADEVTSGNRDETFDLVDRALAKSVQIVVLDGGATAGKLYEAACLLKSLVKGRAYLLIAERVDIATAVGASGVALSDEGLPAIVARNTLMGSNPDSVVLPLVARIVKDVDSALSASSTEGADFLILGSGEDNQVGVLADSLLKSVKIPIFVTCRSKGEAKEELQLLESGASGFVISLEDLRSSRDVSLRQCLAGAYAVNHETQNENESILEEKPLVEASELQEQKSSAGFIKLEDKQKQIIEMEKSVLREAIEIIQKAAPLMEEVSLLVDALSRIDEPFLMVIVGEFNSGKSTVINALLGKRYLKEGVVPTTNEITFLCYSDLESEEQQRCQRHPDGQYICYLPAPILKDINIVDTPGTNVILQRQQRLTEEFVPRADLLVFVLSADRPLTESEVGFLRYTQQWKKKFVFILNKTDIYRDARELEEAIAFVKENTRKLLNTENVILYPVSARSALEAKLSKASLVGRDDLEVSDPDSNWRIQSFNELEKFLYSFLDSSTATGMERIRLKLETPIAIAERLLSSVESLVRQDCVAAREDLASADKIINRTKEHALKMEYESISWRRQALSLIDNARLQVVDLIGNTLRLSSLDLAISYVFKGENSASAAATSKVHGEILAPALSNAQDLLGKYAEWLQSNTAREGSQSLKSFENKWPKYVNSKTQLGIDTYDLLRKTDKFSLKTIQNLSAGTTSKRLEQDIRDVFFVTVGGLGAAGLSASLLTSVLPTTLEDLLALGLCSAGGYVAVANFPYRRQAIIGKVNKVADALAQQLEDAMQKDLSEATNNLASFVNIVAKPYREEAQLRLDRLLGIQKEVSDIRSRLHLLEVEIDNIHVSRDEMRL</sequence>
<dbReference type="Gene3D" id="3.40.50.300">
    <property type="entry name" value="P-loop containing nucleotide triphosphate hydrolases"/>
    <property type="match status" value="1"/>
</dbReference>
<dbReference type="SUPFAM" id="SSF52540">
    <property type="entry name" value="P-loop containing nucleoside triphosphate hydrolases"/>
    <property type="match status" value="1"/>
</dbReference>
<dbReference type="InterPro" id="IPR022998">
    <property type="entry name" value="ThiamineP_synth_TenI"/>
</dbReference>
<protein>
    <recommendedName>
        <fullName evidence="5">N-acetyltransferase domain-containing protein</fullName>
    </recommendedName>
</protein>
<keyword evidence="1" id="KW-0808">Transferase</keyword>
<dbReference type="Gene3D" id="3.40.630.30">
    <property type="match status" value="1"/>
</dbReference>
<dbReference type="Gene3D" id="3.20.20.70">
    <property type="entry name" value="Aldolase class I"/>
    <property type="match status" value="1"/>
</dbReference>
<dbReference type="GO" id="GO:0031969">
    <property type="term" value="C:chloroplast membrane"/>
    <property type="evidence" value="ECO:0007669"/>
    <property type="project" value="TreeGrafter"/>
</dbReference>
<dbReference type="FunFam" id="3.40.630.30:FF:000034">
    <property type="entry name" value="N-alpha-acetyltransferase 20"/>
    <property type="match status" value="1"/>
</dbReference>
<dbReference type="PROSITE" id="PS51186">
    <property type="entry name" value="GNAT"/>
    <property type="match status" value="1"/>
</dbReference>
<dbReference type="GO" id="GO:0010027">
    <property type="term" value="P:thylakoid membrane organization"/>
    <property type="evidence" value="ECO:0007669"/>
    <property type="project" value="TreeGrafter"/>
</dbReference>
<dbReference type="PANTHER" id="PTHR43681">
    <property type="entry name" value="TRANSMEMBRANE GTPASE FZO"/>
    <property type="match status" value="1"/>
</dbReference>
<dbReference type="InterPro" id="IPR051943">
    <property type="entry name" value="TRAFAC_Dynamin-like_GTPase"/>
</dbReference>
<feature type="region of interest" description="Disordered" evidence="4">
    <location>
        <begin position="182"/>
        <end position="201"/>
    </location>
</feature>
<dbReference type="SUPFAM" id="SSF55729">
    <property type="entry name" value="Acyl-CoA N-acyltransferases (Nat)"/>
    <property type="match status" value="1"/>
</dbReference>
<evidence type="ECO:0000259" key="5">
    <source>
        <dbReference type="PROSITE" id="PS51186"/>
    </source>
</evidence>
<dbReference type="GO" id="GO:0016747">
    <property type="term" value="F:acyltransferase activity, transferring groups other than amino-acyl groups"/>
    <property type="evidence" value="ECO:0007669"/>
    <property type="project" value="InterPro"/>
</dbReference>
<comment type="similarity">
    <text evidence="3">Belongs to the acetyltransferase family. ARD1 subfamily.</text>
</comment>
<evidence type="ECO:0000256" key="3">
    <source>
        <dbReference type="ARBA" id="ARBA00025786"/>
    </source>
</evidence>
<dbReference type="InterPro" id="IPR006073">
    <property type="entry name" value="GTP-bd"/>
</dbReference>
<organism evidence="6 7">
    <name type="scientific">Thlaspi arvense</name>
    <name type="common">Field penny-cress</name>
    <dbReference type="NCBI Taxonomy" id="13288"/>
    <lineage>
        <taxon>Eukaryota</taxon>
        <taxon>Viridiplantae</taxon>
        <taxon>Streptophyta</taxon>
        <taxon>Embryophyta</taxon>
        <taxon>Tracheophyta</taxon>
        <taxon>Spermatophyta</taxon>
        <taxon>Magnoliopsida</taxon>
        <taxon>eudicotyledons</taxon>
        <taxon>Gunneridae</taxon>
        <taxon>Pentapetalae</taxon>
        <taxon>rosids</taxon>
        <taxon>malvids</taxon>
        <taxon>Brassicales</taxon>
        <taxon>Brassicaceae</taxon>
        <taxon>Thlaspideae</taxon>
        <taxon>Thlaspi</taxon>
    </lineage>
</organism>
<evidence type="ECO:0000256" key="4">
    <source>
        <dbReference type="SAM" id="MobiDB-lite"/>
    </source>
</evidence>
<dbReference type="InterPro" id="IPR016181">
    <property type="entry name" value="Acyl_CoA_acyltransferase"/>
</dbReference>
<dbReference type="CDD" id="cd04301">
    <property type="entry name" value="NAT_SF"/>
    <property type="match status" value="1"/>
</dbReference>
<dbReference type="InterPro" id="IPR013785">
    <property type="entry name" value="Aldolase_TIM"/>
</dbReference>
<proteinExistence type="inferred from homology"/>
<dbReference type="InterPro" id="IPR027417">
    <property type="entry name" value="P-loop_NTPase"/>
</dbReference>
<gene>
    <name evidence="6" type="ORF">TAV2_LOCUS2552</name>
</gene>
<reference evidence="6 7" key="1">
    <citation type="submission" date="2022-03" db="EMBL/GenBank/DDBJ databases">
        <authorList>
            <person name="Nunn A."/>
            <person name="Chopra R."/>
            <person name="Nunn A."/>
            <person name="Contreras Garrido A."/>
        </authorList>
    </citation>
    <scope>NUCLEOTIDE SEQUENCE [LARGE SCALE GENOMIC DNA]</scope>
</reference>
<evidence type="ECO:0000313" key="7">
    <source>
        <dbReference type="Proteomes" id="UP000836841"/>
    </source>
</evidence>